<dbReference type="AlphaFoldDB" id="A0A8J2UA83"/>
<dbReference type="EMBL" id="BMDX01000030">
    <property type="protein sequence ID" value="GGA90048.1"/>
    <property type="molecule type" value="Genomic_DNA"/>
</dbReference>
<sequence>MKELKESELSEVKGGFVALYWVGVGAVHAYRTYRAVRFGAQAVGGGALYDGLKTLITS</sequence>
<gene>
    <name evidence="1" type="ORF">GCM10011369_35270</name>
</gene>
<proteinExistence type="predicted"/>
<protein>
    <submittedName>
        <fullName evidence="1">Uncharacterized protein</fullName>
    </submittedName>
</protein>
<evidence type="ECO:0000313" key="2">
    <source>
        <dbReference type="Proteomes" id="UP000619743"/>
    </source>
</evidence>
<dbReference type="OrthoDB" id="7068527at2"/>
<dbReference type="Proteomes" id="UP000619743">
    <property type="component" value="Unassembled WGS sequence"/>
</dbReference>
<evidence type="ECO:0000313" key="1">
    <source>
        <dbReference type="EMBL" id="GGA90048.1"/>
    </source>
</evidence>
<reference evidence="2" key="1">
    <citation type="journal article" date="2019" name="Int. J. Syst. Evol. Microbiol.">
        <title>The Global Catalogue of Microorganisms (GCM) 10K type strain sequencing project: providing services to taxonomists for standard genome sequencing and annotation.</title>
        <authorList>
            <consortium name="The Broad Institute Genomics Platform"/>
            <consortium name="The Broad Institute Genome Sequencing Center for Infectious Disease"/>
            <person name="Wu L."/>
            <person name="Ma J."/>
        </authorList>
    </citation>
    <scope>NUCLEOTIDE SEQUENCE [LARGE SCALE GENOMIC DNA]</scope>
    <source>
        <strain evidence="2">CGMCC 1.10130</strain>
    </source>
</reference>
<accession>A0A8J2UA83</accession>
<comment type="caution">
    <text evidence="1">The sequence shown here is derived from an EMBL/GenBank/DDBJ whole genome shotgun (WGS) entry which is preliminary data.</text>
</comment>
<keyword evidence="2" id="KW-1185">Reference proteome</keyword>
<organism evidence="1 2">
    <name type="scientific">Neiella marina</name>
    <dbReference type="NCBI Taxonomy" id="508461"/>
    <lineage>
        <taxon>Bacteria</taxon>
        <taxon>Pseudomonadati</taxon>
        <taxon>Pseudomonadota</taxon>
        <taxon>Gammaproteobacteria</taxon>
        <taxon>Alteromonadales</taxon>
        <taxon>Echinimonadaceae</taxon>
        <taxon>Neiella</taxon>
    </lineage>
</organism>
<dbReference type="RefSeq" id="WP_158100664.1">
    <property type="nucleotide sequence ID" value="NZ_BMDX01000030.1"/>
</dbReference>
<name>A0A8J2UA83_9GAMM</name>